<keyword evidence="2" id="KW-1185">Reference proteome</keyword>
<evidence type="ECO:0000313" key="2">
    <source>
        <dbReference type="Proteomes" id="UP000292459"/>
    </source>
</evidence>
<reference evidence="1 2" key="1">
    <citation type="submission" date="2018-11" db="EMBL/GenBank/DDBJ databases">
        <title>Whole genome sequencing of an environmental sample.</title>
        <authorList>
            <person name="Sarangi A.N."/>
            <person name="Singh D."/>
            <person name="Tripathy S."/>
        </authorList>
    </citation>
    <scope>NUCLEOTIDE SEQUENCE [LARGE SCALE GENOMIC DNA]</scope>
    <source>
        <strain evidence="1 2">Lakshadweep</strain>
    </source>
</reference>
<organism evidence="1 2">
    <name type="scientific">Leptolyngbya iicbica LK</name>
    <dbReference type="NCBI Taxonomy" id="2294035"/>
    <lineage>
        <taxon>Bacteria</taxon>
        <taxon>Bacillati</taxon>
        <taxon>Cyanobacteriota</taxon>
        <taxon>Cyanophyceae</taxon>
        <taxon>Leptolyngbyales</taxon>
        <taxon>Leptolyngbyaceae</taxon>
        <taxon>Leptolyngbya group</taxon>
        <taxon>Leptolyngbya</taxon>
        <taxon>Leptolyngbya iicbica</taxon>
    </lineage>
</organism>
<accession>A0A4Q7E6E4</accession>
<dbReference type="OrthoDB" id="425457at2"/>
<comment type="caution">
    <text evidence="1">The sequence shown here is derived from an EMBL/GenBank/DDBJ whole genome shotgun (WGS) entry which is preliminary data.</text>
</comment>
<dbReference type="Proteomes" id="UP000292459">
    <property type="component" value="Unassembled WGS sequence"/>
</dbReference>
<name>A0A4Q7E6E4_9CYAN</name>
<evidence type="ECO:0000313" key="1">
    <source>
        <dbReference type="EMBL" id="RZM78690.1"/>
    </source>
</evidence>
<gene>
    <name evidence="1" type="ORF">DYY88_07755</name>
</gene>
<sequence length="140" mass="15529">MQNKVDTLMNWQHNIVFNDCEYEPANENRTYSRMKPGLTDTYDRELREKASIRGNPVPPDCMGVEGEYDPFGLAKRVAKALDEQPQTADINTLTLRQKGNTIVYVGQVSNQQALDAVVATTQQVDGTHAVATDQVNVASS</sequence>
<dbReference type="AlphaFoldDB" id="A0A4Q7E6E4"/>
<proteinExistence type="predicted"/>
<protein>
    <submittedName>
        <fullName evidence="1">BON domain-containing protein</fullName>
    </submittedName>
</protein>
<dbReference type="RefSeq" id="WP_130199366.1">
    <property type="nucleotide sequence ID" value="NZ_QVFV01000002.1"/>
</dbReference>
<dbReference type="EMBL" id="QVFV01000002">
    <property type="protein sequence ID" value="RZM78690.1"/>
    <property type="molecule type" value="Genomic_DNA"/>
</dbReference>